<keyword evidence="2" id="KW-0472">Membrane</keyword>
<keyword evidence="4" id="KW-1185">Reference proteome</keyword>
<comment type="caution">
    <text evidence="3">The sequence shown here is derived from an EMBL/GenBank/DDBJ whole genome shotgun (WGS) entry which is preliminary data.</text>
</comment>
<gene>
    <name evidence="3" type="ORF">B0H17DRAFT_1133112</name>
</gene>
<dbReference type="EMBL" id="JARKIE010000052">
    <property type="protein sequence ID" value="KAJ7692379.1"/>
    <property type="molecule type" value="Genomic_DNA"/>
</dbReference>
<name>A0AAD7GJS3_MYCRO</name>
<feature type="region of interest" description="Disordered" evidence="1">
    <location>
        <begin position="44"/>
        <end position="135"/>
    </location>
</feature>
<feature type="compositionally biased region" description="Pro residues" evidence="1">
    <location>
        <begin position="78"/>
        <end position="92"/>
    </location>
</feature>
<feature type="compositionally biased region" description="Low complexity" evidence="1">
    <location>
        <begin position="93"/>
        <end position="109"/>
    </location>
</feature>
<dbReference type="AlphaFoldDB" id="A0AAD7GJS3"/>
<reference evidence="3" key="1">
    <citation type="submission" date="2023-03" db="EMBL/GenBank/DDBJ databases">
        <title>Massive genome expansion in bonnet fungi (Mycena s.s.) driven by repeated elements and novel gene families across ecological guilds.</title>
        <authorList>
            <consortium name="Lawrence Berkeley National Laboratory"/>
            <person name="Harder C.B."/>
            <person name="Miyauchi S."/>
            <person name="Viragh M."/>
            <person name="Kuo A."/>
            <person name="Thoen E."/>
            <person name="Andreopoulos B."/>
            <person name="Lu D."/>
            <person name="Skrede I."/>
            <person name="Drula E."/>
            <person name="Henrissat B."/>
            <person name="Morin E."/>
            <person name="Kohler A."/>
            <person name="Barry K."/>
            <person name="LaButti K."/>
            <person name="Morin E."/>
            <person name="Salamov A."/>
            <person name="Lipzen A."/>
            <person name="Mereny Z."/>
            <person name="Hegedus B."/>
            <person name="Baldrian P."/>
            <person name="Stursova M."/>
            <person name="Weitz H."/>
            <person name="Taylor A."/>
            <person name="Grigoriev I.V."/>
            <person name="Nagy L.G."/>
            <person name="Martin F."/>
            <person name="Kauserud H."/>
        </authorList>
    </citation>
    <scope>NUCLEOTIDE SEQUENCE</scope>
    <source>
        <strain evidence="3">CBHHK067</strain>
    </source>
</reference>
<proteinExistence type="predicted"/>
<keyword evidence="2" id="KW-0812">Transmembrane</keyword>
<feature type="transmembrane region" description="Helical" evidence="2">
    <location>
        <begin position="227"/>
        <end position="246"/>
    </location>
</feature>
<evidence type="ECO:0000313" key="4">
    <source>
        <dbReference type="Proteomes" id="UP001221757"/>
    </source>
</evidence>
<organism evidence="3 4">
    <name type="scientific">Mycena rosella</name>
    <name type="common">Pink bonnet</name>
    <name type="synonym">Agaricus rosellus</name>
    <dbReference type="NCBI Taxonomy" id="1033263"/>
    <lineage>
        <taxon>Eukaryota</taxon>
        <taxon>Fungi</taxon>
        <taxon>Dikarya</taxon>
        <taxon>Basidiomycota</taxon>
        <taxon>Agaricomycotina</taxon>
        <taxon>Agaricomycetes</taxon>
        <taxon>Agaricomycetidae</taxon>
        <taxon>Agaricales</taxon>
        <taxon>Marasmiineae</taxon>
        <taxon>Mycenaceae</taxon>
        <taxon>Mycena</taxon>
    </lineage>
</organism>
<protein>
    <submittedName>
        <fullName evidence="3">Uncharacterized protein</fullName>
    </submittedName>
</protein>
<evidence type="ECO:0000313" key="3">
    <source>
        <dbReference type="EMBL" id="KAJ7692379.1"/>
    </source>
</evidence>
<feature type="compositionally biased region" description="Pro residues" evidence="1">
    <location>
        <begin position="53"/>
        <end position="68"/>
    </location>
</feature>
<sequence>MTDQFTSIPTKYVVRPPLSAPCPVMLPVLLTNIIPEQFPFPRIFSDIDTSRTPTPPPAPHRASTPPPAHHCALTPSPRRAPTPAPRRVPTPAPSRRTPTPAPSRSAPTPDSRETSLTPLDEDDDSDSSFTANKSTLMAKPSAANIQTVKLLFKDLYPDRTKQEQENEYTAFRDRVDVLCGRYLRASLALSHQDKDEVNKVYTKMTETFPWIAHYENHWPVAYNLHTILVHCLHYILPLIPFFFFLLQDHVRPNRVLGARSGLRLTVVAVKTNQNPREERVPDFDAHQV</sequence>
<accession>A0AAD7GJS3</accession>
<evidence type="ECO:0000256" key="1">
    <source>
        <dbReference type="SAM" id="MobiDB-lite"/>
    </source>
</evidence>
<evidence type="ECO:0000256" key="2">
    <source>
        <dbReference type="SAM" id="Phobius"/>
    </source>
</evidence>
<dbReference type="Proteomes" id="UP001221757">
    <property type="component" value="Unassembled WGS sequence"/>
</dbReference>
<keyword evidence="2" id="KW-1133">Transmembrane helix</keyword>